<accession>I1BXM1</accession>
<proteinExistence type="predicted"/>
<name>I1BXM1_RHIO9</name>
<evidence type="ECO:0000256" key="3">
    <source>
        <dbReference type="ARBA" id="ARBA00022884"/>
    </source>
</evidence>
<keyword evidence="9" id="KW-1185">Reference proteome</keyword>
<feature type="region of interest" description="Disordered" evidence="6">
    <location>
        <begin position="147"/>
        <end position="175"/>
    </location>
</feature>
<dbReference type="OrthoDB" id="6730379at2759"/>
<dbReference type="CDD" id="cd12355">
    <property type="entry name" value="RRM_RBM18"/>
    <property type="match status" value="1"/>
</dbReference>
<evidence type="ECO:0000256" key="4">
    <source>
        <dbReference type="ARBA" id="ARBA00030780"/>
    </source>
</evidence>
<dbReference type="InterPro" id="IPR012677">
    <property type="entry name" value="Nucleotide-bd_a/b_plait_sf"/>
</dbReference>
<dbReference type="InterPro" id="IPR035979">
    <property type="entry name" value="RBD_domain_sf"/>
</dbReference>
<dbReference type="GeneID" id="93612627"/>
<dbReference type="Proteomes" id="UP000009138">
    <property type="component" value="Unassembled WGS sequence"/>
</dbReference>
<dbReference type="PROSITE" id="PS50102">
    <property type="entry name" value="RRM"/>
    <property type="match status" value="1"/>
</dbReference>
<dbReference type="EMBL" id="CH476735">
    <property type="protein sequence ID" value="EIE80951.1"/>
    <property type="molecule type" value="Genomic_DNA"/>
</dbReference>
<evidence type="ECO:0000256" key="6">
    <source>
        <dbReference type="SAM" id="MobiDB-lite"/>
    </source>
</evidence>
<dbReference type="InterPro" id="IPR000504">
    <property type="entry name" value="RRM_dom"/>
</dbReference>
<dbReference type="RefSeq" id="XP_067516347.1">
    <property type="nucleotide sequence ID" value="XM_067660246.1"/>
</dbReference>
<protein>
    <recommendedName>
        <fullName evidence="1">Probable RNA-binding protein 18</fullName>
    </recommendedName>
    <alternativeName>
        <fullName evidence="4">RNA-binding motif protein 18</fullName>
    </alternativeName>
</protein>
<dbReference type="VEuPathDB" id="FungiDB:RO3G_05656"/>
<dbReference type="InterPro" id="IPR039157">
    <property type="entry name" value="RBM18_RRM"/>
</dbReference>
<dbReference type="OMA" id="FACGRPL"/>
<evidence type="ECO:0000313" key="8">
    <source>
        <dbReference type="EMBL" id="EIE80951.1"/>
    </source>
</evidence>
<evidence type="ECO:0000259" key="7">
    <source>
        <dbReference type="PROSITE" id="PS50102"/>
    </source>
</evidence>
<gene>
    <name evidence="8" type="ORF">RO3G_05656</name>
</gene>
<reference evidence="8 9" key="1">
    <citation type="journal article" date="2009" name="PLoS Genet.">
        <title>Genomic analysis of the basal lineage fungus Rhizopus oryzae reveals a whole-genome duplication.</title>
        <authorList>
            <person name="Ma L.-J."/>
            <person name="Ibrahim A.S."/>
            <person name="Skory C."/>
            <person name="Grabherr M.G."/>
            <person name="Burger G."/>
            <person name="Butler M."/>
            <person name="Elias M."/>
            <person name="Idnurm A."/>
            <person name="Lang B.F."/>
            <person name="Sone T."/>
            <person name="Abe A."/>
            <person name="Calvo S.E."/>
            <person name="Corrochano L.M."/>
            <person name="Engels R."/>
            <person name="Fu J."/>
            <person name="Hansberg W."/>
            <person name="Kim J.-M."/>
            <person name="Kodira C.D."/>
            <person name="Koehrsen M.J."/>
            <person name="Liu B."/>
            <person name="Miranda-Saavedra D."/>
            <person name="O'Leary S."/>
            <person name="Ortiz-Castellanos L."/>
            <person name="Poulter R."/>
            <person name="Rodriguez-Romero J."/>
            <person name="Ruiz-Herrera J."/>
            <person name="Shen Y.-Q."/>
            <person name="Zeng Q."/>
            <person name="Galagan J."/>
            <person name="Birren B.W."/>
            <person name="Cuomo C.A."/>
            <person name="Wickes B.L."/>
        </authorList>
    </citation>
    <scope>NUCLEOTIDE SEQUENCE [LARGE SCALE GENOMIC DNA]</scope>
    <source>
        <strain evidence="9">RA 99-880 / ATCC MYA-4621 / FGSC 9543 / NRRL 43880</strain>
    </source>
</reference>
<organism evidence="8 9">
    <name type="scientific">Rhizopus delemar (strain RA 99-880 / ATCC MYA-4621 / FGSC 9543 / NRRL 43880)</name>
    <name type="common">Mucormycosis agent</name>
    <name type="synonym">Rhizopus arrhizus var. delemar</name>
    <dbReference type="NCBI Taxonomy" id="246409"/>
    <lineage>
        <taxon>Eukaryota</taxon>
        <taxon>Fungi</taxon>
        <taxon>Fungi incertae sedis</taxon>
        <taxon>Mucoromycota</taxon>
        <taxon>Mucoromycotina</taxon>
        <taxon>Mucoromycetes</taxon>
        <taxon>Mucorales</taxon>
        <taxon>Mucorineae</taxon>
        <taxon>Rhizopodaceae</taxon>
        <taxon>Rhizopus</taxon>
    </lineage>
</organism>
<evidence type="ECO:0000313" key="9">
    <source>
        <dbReference type="Proteomes" id="UP000009138"/>
    </source>
</evidence>
<keyword evidence="2" id="KW-0677">Repeat</keyword>
<dbReference type="InParanoid" id="I1BXM1"/>
<evidence type="ECO:0000256" key="1">
    <source>
        <dbReference type="ARBA" id="ARBA00021141"/>
    </source>
</evidence>
<evidence type="ECO:0000256" key="2">
    <source>
        <dbReference type="ARBA" id="ARBA00022737"/>
    </source>
</evidence>
<dbReference type="Pfam" id="PF00076">
    <property type="entry name" value="RRM_1"/>
    <property type="match status" value="1"/>
</dbReference>
<sequence length="175" mass="20260">MALYELQNQSIPQSLIYNQQQQQQPTQRLYIGNLANVIDEYTIVKLFEPFGKITYIDSLIHWSGPKKGLPRGYCFLEYETKEQALKAINSLHGKTIKGKSIVVSFAHMASTNKDDRRNPHLLNRQKLMQQSSCTDAKIKAIEQKLQLLKKQKQQPSSTTNENTEKSSRNQRYKPY</sequence>
<feature type="domain" description="RRM" evidence="7">
    <location>
        <begin position="27"/>
        <end position="108"/>
    </location>
</feature>
<dbReference type="PANTHER" id="PTHR24012">
    <property type="entry name" value="RNA BINDING PROTEIN"/>
    <property type="match status" value="1"/>
</dbReference>
<dbReference type="eggNOG" id="ENOG502RH7I">
    <property type="taxonomic scope" value="Eukaryota"/>
</dbReference>
<dbReference type="STRING" id="246409.I1BXM1"/>
<keyword evidence="3 5" id="KW-0694">RNA-binding</keyword>
<dbReference type="SUPFAM" id="SSF54928">
    <property type="entry name" value="RNA-binding domain, RBD"/>
    <property type="match status" value="1"/>
</dbReference>
<dbReference type="GO" id="GO:0003723">
    <property type="term" value="F:RNA binding"/>
    <property type="evidence" value="ECO:0007669"/>
    <property type="project" value="UniProtKB-UniRule"/>
</dbReference>
<dbReference type="SMART" id="SM00360">
    <property type="entry name" value="RRM"/>
    <property type="match status" value="1"/>
</dbReference>
<dbReference type="Gene3D" id="3.30.70.330">
    <property type="match status" value="1"/>
</dbReference>
<dbReference type="AlphaFoldDB" id="I1BXM1"/>
<evidence type="ECO:0000256" key="5">
    <source>
        <dbReference type="PROSITE-ProRule" id="PRU00176"/>
    </source>
</evidence>